<name>A0AAV7W130_PLEWA</name>
<feature type="compositionally biased region" description="Basic residues" evidence="1">
    <location>
        <begin position="1"/>
        <end position="13"/>
    </location>
</feature>
<proteinExistence type="predicted"/>
<accession>A0AAV7W130</accession>
<evidence type="ECO:0000313" key="3">
    <source>
        <dbReference type="Proteomes" id="UP001066276"/>
    </source>
</evidence>
<sequence length="94" mass="10222">MRARSRRAQLAHRCRAEGAPKASPTAPIRAQSRTGAGGSARGRIIPRRIYYSGPVLRALAPADLCKHVLLPYSGQIFQRACRDCGWAPVITSHS</sequence>
<reference evidence="2" key="1">
    <citation type="journal article" date="2022" name="bioRxiv">
        <title>Sequencing and chromosome-scale assembly of the giantPleurodeles waltlgenome.</title>
        <authorList>
            <person name="Brown T."/>
            <person name="Elewa A."/>
            <person name="Iarovenko S."/>
            <person name="Subramanian E."/>
            <person name="Araus A.J."/>
            <person name="Petzold A."/>
            <person name="Susuki M."/>
            <person name="Suzuki K.-i.T."/>
            <person name="Hayashi T."/>
            <person name="Toyoda A."/>
            <person name="Oliveira C."/>
            <person name="Osipova E."/>
            <person name="Leigh N.D."/>
            <person name="Simon A."/>
            <person name="Yun M.H."/>
        </authorList>
    </citation>
    <scope>NUCLEOTIDE SEQUENCE</scope>
    <source>
        <strain evidence="2">20211129_DDA</strain>
        <tissue evidence="2">Liver</tissue>
    </source>
</reference>
<evidence type="ECO:0000256" key="1">
    <source>
        <dbReference type="SAM" id="MobiDB-lite"/>
    </source>
</evidence>
<dbReference type="Proteomes" id="UP001066276">
    <property type="component" value="Chromosome 1_2"/>
</dbReference>
<evidence type="ECO:0000313" key="2">
    <source>
        <dbReference type="EMBL" id="KAJ1206646.1"/>
    </source>
</evidence>
<dbReference type="EMBL" id="JANPWB010000002">
    <property type="protein sequence ID" value="KAJ1206646.1"/>
    <property type="molecule type" value="Genomic_DNA"/>
</dbReference>
<organism evidence="2 3">
    <name type="scientific">Pleurodeles waltl</name>
    <name type="common">Iberian ribbed newt</name>
    <dbReference type="NCBI Taxonomy" id="8319"/>
    <lineage>
        <taxon>Eukaryota</taxon>
        <taxon>Metazoa</taxon>
        <taxon>Chordata</taxon>
        <taxon>Craniata</taxon>
        <taxon>Vertebrata</taxon>
        <taxon>Euteleostomi</taxon>
        <taxon>Amphibia</taxon>
        <taxon>Batrachia</taxon>
        <taxon>Caudata</taxon>
        <taxon>Salamandroidea</taxon>
        <taxon>Salamandridae</taxon>
        <taxon>Pleurodelinae</taxon>
        <taxon>Pleurodeles</taxon>
    </lineage>
</organism>
<keyword evidence="3" id="KW-1185">Reference proteome</keyword>
<protein>
    <submittedName>
        <fullName evidence="2">Uncharacterized protein</fullName>
    </submittedName>
</protein>
<feature type="region of interest" description="Disordered" evidence="1">
    <location>
        <begin position="1"/>
        <end position="40"/>
    </location>
</feature>
<comment type="caution">
    <text evidence="2">The sequence shown here is derived from an EMBL/GenBank/DDBJ whole genome shotgun (WGS) entry which is preliminary data.</text>
</comment>
<gene>
    <name evidence="2" type="ORF">NDU88_002048</name>
</gene>
<dbReference type="AlphaFoldDB" id="A0AAV7W130"/>